<dbReference type="PANTHER" id="PTHR43591:SF24">
    <property type="entry name" value="2-METHOXY-6-POLYPRENYL-1,4-BENZOQUINOL METHYLASE, MITOCHONDRIAL"/>
    <property type="match status" value="1"/>
</dbReference>
<evidence type="ECO:0000313" key="2">
    <source>
        <dbReference type="Proteomes" id="UP000800097"/>
    </source>
</evidence>
<dbReference type="OrthoDB" id="506498at2759"/>
<evidence type="ECO:0000313" key="1">
    <source>
        <dbReference type="EMBL" id="KAF2278817.1"/>
    </source>
</evidence>
<sequence length="293" mass="34110">MAGVHEDLRRVIIHERDFQKLSIDNRIYCVPVDEREELRLESQHDILFRFFDHKLYLPRVREPRKVLECGYGTGDWAVAMAEEFEDCEVTAVDIYPVLIDQPDNLTLFGYNLNDRLNDPEVFQRRAYDLIHSRFVGPGIKTSRWGSYIRDMKSLLRPNGWVQIMEYYPNIQSWSGRLADDSALTRWYRAYVSAMERANRNVRIGQRLQHYMTEAGLRDVGVSIVHLPIGDWDPDPRKAEIGRDNIAVVAELLESLAIWPFTELLGWSVAQVLTLINLARSELQDASLKLYIPM</sequence>
<name>A0A6A6JR03_WESOR</name>
<dbReference type="AlphaFoldDB" id="A0A6A6JR03"/>
<dbReference type="Gene3D" id="3.40.50.150">
    <property type="entry name" value="Vaccinia Virus protein VP39"/>
    <property type="match status" value="1"/>
</dbReference>
<reference evidence="1" key="1">
    <citation type="journal article" date="2020" name="Stud. Mycol.">
        <title>101 Dothideomycetes genomes: a test case for predicting lifestyles and emergence of pathogens.</title>
        <authorList>
            <person name="Haridas S."/>
            <person name="Albert R."/>
            <person name="Binder M."/>
            <person name="Bloem J."/>
            <person name="Labutti K."/>
            <person name="Salamov A."/>
            <person name="Andreopoulos B."/>
            <person name="Baker S."/>
            <person name="Barry K."/>
            <person name="Bills G."/>
            <person name="Bluhm B."/>
            <person name="Cannon C."/>
            <person name="Castanera R."/>
            <person name="Culley D."/>
            <person name="Daum C."/>
            <person name="Ezra D."/>
            <person name="Gonzalez J."/>
            <person name="Henrissat B."/>
            <person name="Kuo A."/>
            <person name="Liang C."/>
            <person name="Lipzen A."/>
            <person name="Lutzoni F."/>
            <person name="Magnuson J."/>
            <person name="Mondo S."/>
            <person name="Nolan M."/>
            <person name="Ohm R."/>
            <person name="Pangilinan J."/>
            <person name="Park H.-J."/>
            <person name="Ramirez L."/>
            <person name="Alfaro M."/>
            <person name="Sun H."/>
            <person name="Tritt A."/>
            <person name="Yoshinaga Y."/>
            <person name="Zwiers L.-H."/>
            <person name="Turgeon B."/>
            <person name="Goodwin S."/>
            <person name="Spatafora J."/>
            <person name="Crous P."/>
            <person name="Grigoriev I."/>
        </authorList>
    </citation>
    <scope>NUCLEOTIDE SEQUENCE</scope>
    <source>
        <strain evidence="1">CBS 379.55</strain>
    </source>
</reference>
<protein>
    <submittedName>
        <fullName evidence="1">S-adenosyl-L-methionine-dependent methyltransferase</fullName>
    </submittedName>
</protein>
<keyword evidence="2" id="KW-1185">Reference proteome</keyword>
<organism evidence="1 2">
    <name type="scientific">Westerdykella ornata</name>
    <dbReference type="NCBI Taxonomy" id="318751"/>
    <lineage>
        <taxon>Eukaryota</taxon>
        <taxon>Fungi</taxon>
        <taxon>Dikarya</taxon>
        <taxon>Ascomycota</taxon>
        <taxon>Pezizomycotina</taxon>
        <taxon>Dothideomycetes</taxon>
        <taxon>Pleosporomycetidae</taxon>
        <taxon>Pleosporales</taxon>
        <taxon>Sporormiaceae</taxon>
        <taxon>Westerdykella</taxon>
    </lineage>
</organism>
<dbReference type="InterPro" id="IPR029063">
    <property type="entry name" value="SAM-dependent_MTases_sf"/>
</dbReference>
<dbReference type="GeneID" id="54547036"/>
<dbReference type="EMBL" id="ML986487">
    <property type="protein sequence ID" value="KAF2278817.1"/>
    <property type="molecule type" value="Genomic_DNA"/>
</dbReference>
<dbReference type="GO" id="GO:0032259">
    <property type="term" value="P:methylation"/>
    <property type="evidence" value="ECO:0007669"/>
    <property type="project" value="UniProtKB-KW"/>
</dbReference>
<dbReference type="Proteomes" id="UP000800097">
    <property type="component" value="Unassembled WGS sequence"/>
</dbReference>
<proteinExistence type="predicted"/>
<dbReference type="CDD" id="cd02440">
    <property type="entry name" value="AdoMet_MTases"/>
    <property type="match status" value="1"/>
</dbReference>
<dbReference type="RefSeq" id="XP_033656356.1">
    <property type="nucleotide sequence ID" value="XM_033793861.1"/>
</dbReference>
<dbReference type="PANTHER" id="PTHR43591">
    <property type="entry name" value="METHYLTRANSFERASE"/>
    <property type="match status" value="1"/>
</dbReference>
<dbReference type="SUPFAM" id="SSF53335">
    <property type="entry name" value="S-adenosyl-L-methionine-dependent methyltransferases"/>
    <property type="match status" value="1"/>
</dbReference>
<keyword evidence="1" id="KW-0489">Methyltransferase</keyword>
<gene>
    <name evidence="1" type="ORF">EI97DRAFT_220503</name>
</gene>
<keyword evidence="1" id="KW-0808">Transferase</keyword>
<dbReference type="GO" id="GO:0008168">
    <property type="term" value="F:methyltransferase activity"/>
    <property type="evidence" value="ECO:0007669"/>
    <property type="project" value="UniProtKB-KW"/>
</dbReference>
<accession>A0A6A6JR03</accession>
<dbReference type="Pfam" id="PF13489">
    <property type="entry name" value="Methyltransf_23"/>
    <property type="match status" value="1"/>
</dbReference>